<feature type="transmembrane region" description="Helical" evidence="2">
    <location>
        <begin position="205"/>
        <end position="225"/>
    </location>
</feature>
<keyword evidence="2" id="KW-1133">Transmembrane helix</keyword>
<feature type="transmembrane region" description="Helical" evidence="2">
    <location>
        <begin position="133"/>
        <end position="154"/>
    </location>
</feature>
<feature type="transmembrane region" description="Helical" evidence="2">
    <location>
        <begin position="245"/>
        <end position="264"/>
    </location>
</feature>
<feature type="transmembrane region" description="Helical" evidence="2">
    <location>
        <begin position="345"/>
        <end position="363"/>
    </location>
</feature>
<evidence type="ECO:0000313" key="4">
    <source>
        <dbReference type="Proteomes" id="UP001295423"/>
    </source>
</evidence>
<feature type="compositionally biased region" description="Basic and acidic residues" evidence="1">
    <location>
        <begin position="407"/>
        <end position="424"/>
    </location>
</feature>
<evidence type="ECO:0000256" key="2">
    <source>
        <dbReference type="SAM" id="Phobius"/>
    </source>
</evidence>
<feature type="region of interest" description="Disordered" evidence="1">
    <location>
        <begin position="400"/>
        <end position="445"/>
    </location>
</feature>
<gene>
    <name evidence="3" type="ORF">CYCCA115_LOCUS1210</name>
</gene>
<feature type="compositionally biased region" description="Low complexity" evidence="1">
    <location>
        <begin position="588"/>
        <end position="598"/>
    </location>
</feature>
<feature type="transmembrane region" description="Helical" evidence="2">
    <location>
        <begin position="52"/>
        <end position="70"/>
    </location>
</feature>
<name>A0AAD2CBS8_9STRA</name>
<feature type="transmembrane region" description="Helical" evidence="2">
    <location>
        <begin position="104"/>
        <end position="121"/>
    </location>
</feature>
<dbReference type="AlphaFoldDB" id="A0AAD2CBS8"/>
<comment type="caution">
    <text evidence="3">The sequence shown here is derived from an EMBL/GenBank/DDBJ whole genome shotgun (WGS) entry which is preliminary data.</text>
</comment>
<organism evidence="3 4">
    <name type="scientific">Cylindrotheca closterium</name>
    <dbReference type="NCBI Taxonomy" id="2856"/>
    <lineage>
        <taxon>Eukaryota</taxon>
        <taxon>Sar</taxon>
        <taxon>Stramenopiles</taxon>
        <taxon>Ochrophyta</taxon>
        <taxon>Bacillariophyta</taxon>
        <taxon>Bacillariophyceae</taxon>
        <taxon>Bacillariophycidae</taxon>
        <taxon>Bacillariales</taxon>
        <taxon>Bacillariaceae</taxon>
        <taxon>Cylindrotheca</taxon>
    </lineage>
</organism>
<protein>
    <submittedName>
        <fullName evidence="3">Uncharacterized protein</fullName>
    </submittedName>
</protein>
<accession>A0AAD2CBS8</accession>
<keyword evidence="2" id="KW-0812">Transmembrane</keyword>
<feature type="compositionally biased region" description="Gly residues" evidence="1">
    <location>
        <begin position="599"/>
        <end position="610"/>
    </location>
</feature>
<dbReference type="EMBL" id="CAKOGP040000003">
    <property type="protein sequence ID" value="CAJ1926378.1"/>
    <property type="molecule type" value="Genomic_DNA"/>
</dbReference>
<feature type="compositionally biased region" description="Gly residues" evidence="1">
    <location>
        <begin position="566"/>
        <end position="587"/>
    </location>
</feature>
<keyword evidence="2" id="KW-0472">Membrane</keyword>
<reference evidence="3" key="1">
    <citation type="submission" date="2023-08" db="EMBL/GenBank/DDBJ databases">
        <authorList>
            <person name="Audoor S."/>
            <person name="Bilcke G."/>
        </authorList>
    </citation>
    <scope>NUCLEOTIDE SEQUENCE</scope>
</reference>
<feature type="region of interest" description="Disordered" evidence="1">
    <location>
        <begin position="559"/>
        <end position="610"/>
    </location>
</feature>
<sequence>MQAEFVPAGLDDFWSDVMAPGSSGQWQRGLAAPRPEVFNTDDFFNREPPSNIVTFIIGGVLWILSFGVFLQRVHKLKTRTEGQLKGYDLYRGLIGCAMDNDSPFYTIISFASISFLFLGGVQTDYRTTLIVMMAYYAIVSFGESLRVLMAYWSYKSLSEVFLFTEMDAGLKEKQKEDKDEKDRKFETMEVQPNNIYEDMGREKTIVIMIFLTQIILVSFVCVDIYRAETVRCMDGTANCPVGGTMGSYGFYLMGIFQACVYLLGPKTNFGQSEQNPGFWLILLLASKKNGARLLWENPIKDPAFSKNPGTLRDQNGNYILDATGNPKLWHQKMLNQGDFTMWRRFFMSYLVNGVAFHILVHALPIQVASQSSFTGVVFRAVGMLYLVDLDDSKGFRLIITEKDEENEPNKKPEGEGPIEPSEKKDDDEEEMRPPGKHTPMKVDSTGAVTPFQPLEENQQAQVDENAMAAQANEILEEAQTKLEMLRQNGPSSSNLAAVGGGLGRESRLTSARMNRPSRPIDVSTRLNIGFGCTAPTAGGGLTGTGIGQVGKKNTGQAALLQASEGLGPGGAGGPSGGTPTNDGGGGAAAAAPAPAADAGGDGGGGGGGGE</sequence>
<keyword evidence="4" id="KW-1185">Reference proteome</keyword>
<dbReference type="Proteomes" id="UP001295423">
    <property type="component" value="Unassembled WGS sequence"/>
</dbReference>
<proteinExistence type="predicted"/>
<evidence type="ECO:0000256" key="1">
    <source>
        <dbReference type="SAM" id="MobiDB-lite"/>
    </source>
</evidence>
<evidence type="ECO:0000313" key="3">
    <source>
        <dbReference type="EMBL" id="CAJ1926378.1"/>
    </source>
</evidence>
<feature type="region of interest" description="Disordered" evidence="1">
    <location>
        <begin position="490"/>
        <end position="520"/>
    </location>
</feature>